<keyword evidence="4" id="KW-1003">Cell membrane</keyword>
<keyword evidence="5" id="KW-0723">Serine/threonine-protein kinase</keyword>
<dbReference type="FunFam" id="1.10.510.10:FF:000240">
    <property type="entry name" value="Lectin-domain containing receptor kinase A4.3"/>
    <property type="match status" value="1"/>
</dbReference>
<dbReference type="GO" id="GO:0005886">
    <property type="term" value="C:plasma membrane"/>
    <property type="evidence" value="ECO:0007669"/>
    <property type="project" value="UniProtKB-SubCell"/>
</dbReference>
<keyword evidence="12 17" id="KW-0067">ATP-binding</keyword>
<keyword evidence="22" id="KW-1185">Reference proteome</keyword>
<dbReference type="SUPFAM" id="SSF56112">
    <property type="entry name" value="Protein kinase-like (PK-like)"/>
    <property type="match status" value="1"/>
</dbReference>
<dbReference type="Gene3D" id="3.30.200.20">
    <property type="entry name" value="Phosphorylase Kinase, domain 1"/>
    <property type="match status" value="1"/>
</dbReference>
<dbReference type="Gene3D" id="1.10.510.10">
    <property type="entry name" value="Transferase(Phosphotransferase) domain 1"/>
    <property type="match status" value="2"/>
</dbReference>
<dbReference type="GO" id="GO:0004674">
    <property type="term" value="F:protein serine/threonine kinase activity"/>
    <property type="evidence" value="ECO:0007669"/>
    <property type="project" value="UniProtKB-KW"/>
</dbReference>
<dbReference type="Pfam" id="PF07714">
    <property type="entry name" value="PK_Tyr_Ser-Thr"/>
    <property type="match status" value="1"/>
</dbReference>
<feature type="domain" description="Protein kinase" evidence="20">
    <location>
        <begin position="350"/>
        <end position="603"/>
    </location>
</feature>
<dbReference type="InterPro" id="IPR017441">
    <property type="entry name" value="Protein_kinase_ATP_BS"/>
</dbReference>
<evidence type="ECO:0000256" key="16">
    <source>
        <dbReference type="ARBA" id="ARBA00023180"/>
    </source>
</evidence>
<dbReference type="InterPro" id="IPR001220">
    <property type="entry name" value="Legume_lectin_dom"/>
</dbReference>
<dbReference type="PROSITE" id="PS50011">
    <property type="entry name" value="PROTEIN_KINASE_DOM"/>
    <property type="match status" value="1"/>
</dbReference>
<comment type="caution">
    <text evidence="21">The sequence shown here is derived from an EMBL/GenBank/DDBJ whole genome shotgun (WGS) entry which is preliminary data.</text>
</comment>
<dbReference type="SUPFAM" id="SSF49899">
    <property type="entry name" value="Concanavalin A-like lectins/glucanases"/>
    <property type="match status" value="1"/>
</dbReference>
<evidence type="ECO:0000256" key="15">
    <source>
        <dbReference type="ARBA" id="ARBA00023170"/>
    </source>
</evidence>
<dbReference type="Proteomes" id="UP000554482">
    <property type="component" value="Unassembled WGS sequence"/>
</dbReference>
<gene>
    <name evidence="21" type="ORF">FRX31_004219</name>
</gene>
<keyword evidence="8" id="KW-0732">Signal</keyword>
<dbReference type="InterPro" id="IPR011009">
    <property type="entry name" value="Kinase-like_dom_sf"/>
</dbReference>
<keyword evidence="16" id="KW-0325">Glycoprotein</keyword>
<evidence type="ECO:0000256" key="14">
    <source>
        <dbReference type="ARBA" id="ARBA00023136"/>
    </source>
</evidence>
<feature type="transmembrane region" description="Helical" evidence="19">
    <location>
        <begin position="283"/>
        <end position="305"/>
    </location>
</feature>
<evidence type="ECO:0000256" key="9">
    <source>
        <dbReference type="ARBA" id="ARBA00022734"/>
    </source>
</evidence>
<comment type="similarity">
    <text evidence="2">In the N-terminal section; belongs to the leguminous lectin family.</text>
</comment>
<evidence type="ECO:0000256" key="8">
    <source>
        <dbReference type="ARBA" id="ARBA00022729"/>
    </source>
</evidence>
<keyword evidence="11 21" id="KW-0418">Kinase</keyword>
<proteinExistence type="inferred from homology"/>
<dbReference type="InterPro" id="IPR000719">
    <property type="entry name" value="Prot_kinase_dom"/>
</dbReference>
<evidence type="ECO:0000313" key="22">
    <source>
        <dbReference type="Proteomes" id="UP000554482"/>
    </source>
</evidence>
<keyword evidence="13 19" id="KW-1133">Transmembrane helix</keyword>
<evidence type="ECO:0000256" key="3">
    <source>
        <dbReference type="ARBA" id="ARBA00010217"/>
    </source>
</evidence>
<keyword evidence="7 19" id="KW-0812">Transmembrane</keyword>
<evidence type="ECO:0000259" key="20">
    <source>
        <dbReference type="PROSITE" id="PS50011"/>
    </source>
</evidence>
<reference evidence="21 22" key="1">
    <citation type="submission" date="2020-06" db="EMBL/GenBank/DDBJ databases">
        <title>Transcriptomic and genomic resources for Thalictrum thalictroides and T. hernandezii: Facilitating candidate gene discovery in an emerging model plant lineage.</title>
        <authorList>
            <person name="Arias T."/>
            <person name="Riano-Pachon D.M."/>
            <person name="Di Stilio V.S."/>
        </authorList>
    </citation>
    <scope>NUCLEOTIDE SEQUENCE [LARGE SCALE GENOMIC DNA]</scope>
    <source>
        <strain evidence="22">cv. WT478/WT964</strain>
        <tissue evidence="21">Leaves</tissue>
    </source>
</reference>
<evidence type="ECO:0000256" key="17">
    <source>
        <dbReference type="PROSITE-ProRule" id="PRU10141"/>
    </source>
</evidence>
<dbReference type="InterPro" id="IPR001245">
    <property type="entry name" value="Ser-Thr/Tyr_kinase_cat_dom"/>
</dbReference>
<dbReference type="InterPro" id="IPR008271">
    <property type="entry name" value="Ser/Thr_kinase_AS"/>
</dbReference>
<evidence type="ECO:0000256" key="1">
    <source>
        <dbReference type="ARBA" id="ARBA00004251"/>
    </source>
</evidence>
<accession>A0A7J6XCK8</accession>
<dbReference type="PROSITE" id="PS00108">
    <property type="entry name" value="PROTEIN_KINASE_ST"/>
    <property type="match status" value="1"/>
</dbReference>
<dbReference type="InterPro" id="IPR050528">
    <property type="entry name" value="L-type_Lectin-RKs"/>
</dbReference>
<evidence type="ECO:0000256" key="18">
    <source>
        <dbReference type="SAM" id="MobiDB-lite"/>
    </source>
</evidence>
<keyword evidence="9 21" id="KW-0430">Lectin</keyword>
<dbReference type="EMBL" id="JABWDY010003061">
    <property type="protein sequence ID" value="KAF5206190.1"/>
    <property type="molecule type" value="Genomic_DNA"/>
</dbReference>
<dbReference type="FunFam" id="3.30.200.20:FF:000168">
    <property type="entry name" value="L-type lectin-domain containing receptor kinase IX.1"/>
    <property type="match status" value="1"/>
</dbReference>
<dbReference type="Gene3D" id="2.60.120.200">
    <property type="match status" value="1"/>
</dbReference>
<dbReference type="PROSITE" id="PS00308">
    <property type="entry name" value="LECTIN_LEGUME_ALPHA"/>
    <property type="match status" value="1"/>
</dbReference>
<evidence type="ECO:0000256" key="11">
    <source>
        <dbReference type="ARBA" id="ARBA00022777"/>
    </source>
</evidence>
<dbReference type="GO" id="GO:0002229">
    <property type="term" value="P:defense response to oomycetes"/>
    <property type="evidence" value="ECO:0007669"/>
    <property type="project" value="UniProtKB-ARBA"/>
</dbReference>
<feature type="compositionally biased region" description="Low complexity" evidence="18">
    <location>
        <begin position="626"/>
        <end position="646"/>
    </location>
</feature>
<feature type="region of interest" description="Disordered" evidence="18">
    <location>
        <begin position="626"/>
        <end position="678"/>
    </location>
</feature>
<comment type="similarity">
    <text evidence="3">In the C-terminal section; belongs to the protein kinase superfamily. Ser/Thr protein kinase family.</text>
</comment>
<comment type="subcellular location">
    <subcellularLocation>
        <location evidence="1">Cell membrane</location>
        <topology evidence="1">Single-pass type I membrane protein</topology>
    </subcellularLocation>
</comment>
<evidence type="ECO:0000256" key="4">
    <source>
        <dbReference type="ARBA" id="ARBA00022475"/>
    </source>
</evidence>
<dbReference type="GO" id="GO:0030246">
    <property type="term" value="F:carbohydrate binding"/>
    <property type="evidence" value="ECO:0007669"/>
    <property type="project" value="UniProtKB-KW"/>
</dbReference>
<sequence>MFLLVVSFVKTTSFKYSSFTSNSPKIYLQGNASIGDGVIDLTTNRIDKSRNFSIGRALYEDPVHLYDVTTGKVADFITHFKFNIIVPKDQSYHADGLAFFLIPNGSDIPPYTNLSGGYLGLFSETSKYNVSEHPVVAIEFDTYTNGWDPLGDHVGIDINSINSTVTYSTSVTQSIKNVWVRYNSSAKELSVYFADVEDAVMEGNLILSHDLNLRDVLPEWVSVGFSATTGTAYQLHQILSWEFNSTDFDFPSRVYEPSPSPTYSISPKNFTSSTGPKKANIKLLISLVVCGSFFVLGVSLILFVWRKKSKNGKKDEEDTISDISTDNDYEKGTGPKKFTYGEIVRATNNFDEEGKLGEGGFGSVYRGLLSVSDKTVDVAVKRVSKDSEQGKKEFVSEVRTISQLGHRNLVKLIGWCHEKREFLLIYEFMQNGSLDHHLFRGRTMLTWVLRCHIAHGLASALLYLHEEWEQCVVHRDIKSSNVMLDSKFNAKLGDFGLASFGVVALEIACGRRAVEPREETSKVGLVAWVWELYGSGRLLEAADSKLNMDFDEQQMERLMVVGLWCSNWDSNLRPSIRQVIKVLNFEAPLPELPSKMSVPTHFIPPNQDLGFSGRLLDSQGSQTQASCSSYSANSSSTGNSTKHSSSAALLHSEQANSSSTGNSTKHSSSAALLHSEPR</sequence>
<dbReference type="SMART" id="SM00220">
    <property type="entry name" value="S_TKc"/>
    <property type="match status" value="1"/>
</dbReference>
<dbReference type="InterPro" id="IPR000985">
    <property type="entry name" value="Lectin_LegA_CS"/>
</dbReference>
<feature type="binding site" evidence="17">
    <location>
        <position position="381"/>
    </location>
    <ligand>
        <name>ATP</name>
        <dbReference type="ChEBI" id="CHEBI:30616"/>
    </ligand>
</feature>
<evidence type="ECO:0000256" key="2">
    <source>
        <dbReference type="ARBA" id="ARBA00008536"/>
    </source>
</evidence>
<evidence type="ECO:0000313" key="21">
    <source>
        <dbReference type="EMBL" id="KAF5206190.1"/>
    </source>
</evidence>
<dbReference type="PROSITE" id="PS00107">
    <property type="entry name" value="PROTEIN_KINASE_ATP"/>
    <property type="match status" value="1"/>
</dbReference>
<protein>
    <submittedName>
        <fullName evidence="21">L-type lectin-domain containing receptor kinase IX.1</fullName>
    </submittedName>
</protein>
<evidence type="ECO:0000256" key="6">
    <source>
        <dbReference type="ARBA" id="ARBA00022679"/>
    </source>
</evidence>
<dbReference type="CDD" id="cd06899">
    <property type="entry name" value="lectin_legume_LecRK_Arcelin_ConA"/>
    <property type="match status" value="1"/>
</dbReference>
<evidence type="ECO:0000256" key="12">
    <source>
        <dbReference type="ARBA" id="ARBA00022840"/>
    </source>
</evidence>
<dbReference type="PANTHER" id="PTHR27007">
    <property type="match status" value="1"/>
</dbReference>
<dbReference type="InterPro" id="IPR013320">
    <property type="entry name" value="ConA-like_dom_sf"/>
</dbReference>
<evidence type="ECO:0000256" key="13">
    <source>
        <dbReference type="ARBA" id="ARBA00022989"/>
    </source>
</evidence>
<keyword evidence="14 19" id="KW-0472">Membrane</keyword>
<dbReference type="GO" id="GO:0005524">
    <property type="term" value="F:ATP binding"/>
    <property type="evidence" value="ECO:0007669"/>
    <property type="project" value="UniProtKB-UniRule"/>
</dbReference>
<organism evidence="21 22">
    <name type="scientific">Thalictrum thalictroides</name>
    <name type="common">Rue-anemone</name>
    <name type="synonym">Anemone thalictroides</name>
    <dbReference type="NCBI Taxonomy" id="46969"/>
    <lineage>
        <taxon>Eukaryota</taxon>
        <taxon>Viridiplantae</taxon>
        <taxon>Streptophyta</taxon>
        <taxon>Embryophyta</taxon>
        <taxon>Tracheophyta</taxon>
        <taxon>Spermatophyta</taxon>
        <taxon>Magnoliopsida</taxon>
        <taxon>Ranunculales</taxon>
        <taxon>Ranunculaceae</taxon>
        <taxon>Thalictroideae</taxon>
        <taxon>Thalictrum</taxon>
    </lineage>
</organism>
<evidence type="ECO:0000256" key="10">
    <source>
        <dbReference type="ARBA" id="ARBA00022741"/>
    </source>
</evidence>
<evidence type="ECO:0000256" key="5">
    <source>
        <dbReference type="ARBA" id="ARBA00022527"/>
    </source>
</evidence>
<keyword evidence="10 17" id="KW-0547">Nucleotide-binding</keyword>
<keyword evidence="15 21" id="KW-0675">Receptor</keyword>
<dbReference type="OrthoDB" id="4062651at2759"/>
<keyword evidence="6" id="KW-0808">Transferase</keyword>
<evidence type="ECO:0000256" key="7">
    <source>
        <dbReference type="ARBA" id="ARBA00022692"/>
    </source>
</evidence>
<name>A0A7J6XCK8_THATH</name>
<dbReference type="Pfam" id="PF00139">
    <property type="entry name" value="Lectin_legB"/>
    <property type="match status" value="1"/>
</dbReference>
<evidence type="ECO:0000256" key="19">
    <source>
        <dbReference type="SAM" id="Phobius"/>
    </source>
</evidence>
<feature type="compositionally biased region" description="Low complexity" evidence="18">
    <location>
        <begin position="656"/>
        <end position="669"/>
    </location>
</feature>
<dbReference type="AlphaFoldDB" id="A0A7J6XCK8"/>